<reference evidence="1" key="1">
    <citation type="submission" date="2022-08" db="EMBL/GenBank/DDBJ databases">
        <authorList>
            <person name="Kallberg Y."/>
            <person name="Tangrot J."/>
            <person name="Rosling A."/>
        </authorList>
    </citation>
    <scope>NUCLEOTIDE SEQUENCE</scope>
    <source>
        <strain evidence="1">Wild A</strain>
    </source>
</reference>
<comment type="caution">
    <text evidence="1">The sequence shown here is derived from an EMBL/GenBank/DDBJ whole genome shotgun (WGS) entry which is preliminary data.</text>
</comment>
<protein>
    <submittedName>
        <fullName evidence="1">688_t:CDS:1</fullName>
    </submittedName>
</protein>
<proteinExistence type="predicted"/>
<evidence type="ECO:0000313" key="1">
    <source>
        <dbReference type="EMBL" id="CAI2200656.1"/>
    </source>
</evidence>
<name>A0A9W4TCR0_9GLOM</name>
<dbReference type="EMBL" id="CAMKVN010025032">
    <property type="protein sequence ID" value="CAI2200656.1"/>
    <property type="molecule type" value="Genomic_DNA"/>
</dbReference>
<accession>A0A9W4TCR0</accession>
<dbReference type="Proteomes" id="UP001153678">
    <property type="component" value="Unassembled WGS sequence"/>
</dbReference>
<organism evidence="1 2">
    <name type="scientific">Funneliformis geosporum</name>
    <dbReference type="NCBI Taxonomy" id="1117311"/>
    <lineage>
        <taxon>Eukaryota</taxon>
        <taxon>Fungi</taxon>
        <taxon>Fungi incertae sedis</taxon>
        <taxon>Mucoromycota</taxon>
        <taxon>Glomeromycotina</taxon>
        <taxon>Glomeromycetes</taxon>
        <taxon>Glomerales</taxon>
        <taxon>Glomeraceae</taxon>
        <taxon>Funneliformis</taxon>
    </lineage>
</organism>
<feature type="non-terminal residue" evidence="1">
    <location>
        <position position="40"/>
    </location>
</feature>
<evidence type="ECO:0000313" key="2">
    <source>
        <dbReference type="Proteomes" id="UP001153678"/>
    </source>
</evidence>
<feature type="non-terminal residue" evidence="1">
    <location>
        <position position="1"/>
    </location>
</feature>
<gene>
    <name evidence="1" type="ORF">FWILDA_LOCUS19676</name>
</gene>
<sequence>KVIRNSRNSRKQQIYSYYIVEGKVNSVNSSEAWKGEEIVI</sequence>
<dbReference type="AlphaFoldDB" id="A0A9W4TCR0"/>
<keyword evidence="2" id="KW-1185">Reference proteome</keyword>